<evidence type="ECO:0000313" key="2">
    <source>
        <dbReference type="EMBL" id="PMD49935.1"/>
    </source>
</evidence>
<organism evidence="2 3">
    <name type="scientific">Hyaloscypha bicolor E</name>
    <dbReference type="NCBI Taxonomy" id="1095630"/>
    <lineage>
        <taxon>Eukaryota</taxon>
        <taxon>Fungi</taxon>
        <taxon>Dikarya</taxon>
        <taxon>Ascomycota</taxon>
        <taxon>Pezizomycotina</taxon>
        <taxon>Leotiomycetes</taxon>
        <taxon>Helotiales</taxon>
        <taxon>Hyaloscyphaceae</taxon>
        <taxon>Hyaloscypha</taxon>
        <taxon>Hyaloscypha bicolor</taxon>
    </lineage>
</organism>
<dbReference type="Proteomes" id="UP000235371">
    <property type="component" value="Unassembled WGS sequence"/>
</dbReference>
<evidence type="ECO:0000313" key="3">
    <source>
        <dbReference type="Proteomes" id="UP000235371"/>
    </source>
</evidence>
<dbReference type="GeneID" id="36592344"/>
<accession>A0A2J6SGN7</accession>
<keyword evidence="1" id="KW-0175">Coiled coil</keyword>
<name>A0A2J6SGN7_9HELO</name>
<dbReference type="InParanoid" id="A0A2J6SGN7"/>
<sequence length="144" mass="17035">MQRSKNWVDEDTDIKEYVYSLENVDLTKEVTGLKVNKMGGLAESYEDEEEKERLKAEEEARLRKEDICKCKEKFKSIFCKAKEQSIEDVRCLEGELKNLKRKYTIYKGDELQEINKEEFLEKNKKARLLLTSELVIKNENTEEA</sequence>
<dbReference type="AlphaFoldDB" id="A0A2J6SGN7"/>
<proteinExistence type="predicted"/>
<dbReference type="EMBL" id="KZ613919">
    <property type="protein sequence ID" value="PMD49935.1"/>
    <property type="molecule type" value="Genomic_DNA"/>
</dbReference>
<gene>
    <name evidence="2" type="ORF">K444DRAFT_638514</name>
</gene>
<keyword evidence="3" id="KW-1185">Reference proteome</keyword>
<evidence type="ECO:0000256" key="1">
    <source>
        <dbReference type="SAM" id="Coils"/>
    </source>
</evidence>
<feature type="coiled-coil region" evidence="1">
    <location>
        <begin position="82"/>
        <end position="109"/>
    </location>
</feature>
<dbReference type="RefSeq" id="XP_024726839.1">
    <property type="nucleotide sequence ID" value="XM_024884267.1"/>
</dbReference>
<reference evidence="2 3" key="1">
    <citation type="submission" date="2016-04" db="EMBL/GenBank/DDBJ databases">
        <title>A degradative enzymes factory behind the ericoid mycorrhizal symbiosis.</title>
        <authorList>
            <consortium name="DOE Joint Genome Institute"/>
            <person name="Martino E."/>
            <person name="Morin E."/>
            <person name="Grelet G."/>
            <person name="Kuo A."/>
            <person name="Kohler A."/>
            <person name="Daghino S."/>
            <person name="Barry K."/>
            <person name="Choi C."/>
            <person name="Cichocki N."/>
            <person name="Clum A."/>
            <person name="Copeland A."/>
            <person name="Hainaut M."/>
            <person name="Haridas S."/>
            <person name="Labutti K."/>
            <person name="Lindquist E."/>
            <person name="Lipzen A."/>
            <person name="Khouja H.-R."/>
            <person name="Murat C."/>
            <person name="Ohm R."/>
            <person name="Olson A."/>
            <person name="Spatafora J."/>
            <person name="Veneault-Fourrey C."/>
            <person name="Henrissat B."/>
            <person name="Grigoriev I."/>
            <person name="Martin F."/>
            <person name="Perotto S."/>
        </authorList>
    </citation>
    <scope>NUCLEOTIDE SEQUENCE [LARGE SCALE GENOMIC DNA]</scope>
    <source>
        <strain evidence="2 3">E</strain>
    </source>
</reference>
<protein>
    <submittedName>
        <fullName evidence="2">Uncharacterized protein</fullName>
    </submittedName>
</protein>